<protein>
    <submittedName>
        <fullName evidence="2">Uncharacterized protein</fullName>
    </submittedName>
</protein>
<feature type="compositionally biased region" description="Polar residues" evidence="1">
    <location>
        <begin position="40"/>
        <end position="54"/>
    </location>
</feature>
<dbReference type="InterPro" id="IPR020339">
    <property type="entry name" value="C20orf85-like"/>
</dbReference>
<dbReference type="PANTHER" id="PTHR31909">
    <property type="entry name" value="CHROMOSOME 20 ORF85 FAMILY MEMBER"/>
    <property type="match status" value="1"/>
</dbReference>
<feature type="compositionally biased region" description="Polar residues" evidence="1">
    <location>
        <begin position="19"/>
        <end position="32"/>
    </location>
</feature>
<evidence type="ECO:0000313" key="2">
    <source>
        <dbReference type="EMBL" id="KAL0969650.1"/>
    </source>
</evidence>
<evidence type="ECO:0000256" key="1">
    <source>
        <dbReference type="SAM" id="MobiDB-lite"/>
    </source>
</evidence>
<accession>A0ABD0WIK7</accession>
<comment type="caution">
    <text evidence="2">The sequence shown here is derived from an EMBL/GenBank/DDBJ whole genome shotgun (WGS) entry which is preliminary data.</text>
</comment>
<evidence type="ECO:0000313" key="3">
    <source>
        <dbReference type="Proteomes" id="UP001557470"/>
    </source>
</evidence>
<dbReference type="Pfam" id="PF14945">
    <property type="entry name" value="LLC1"/>
    <property type="match status" value="1"/>
</dbReference>
<dbReference type="AlphaFoldDB" id="A0ABD0WIK7"/>
<name>A0ABD0WIK7_UMBPY</name>
<dbReference type="PANTHER" id="PTHR31909:SF2">
    <property type="entry name" value="RIKEN CDNA 2410004P03 GENE"/>
    <property type="match status" value="1"/>
</dbReference>
<reference evidence="2 3" key="1">
    <citation type="submission" date="2024-06" db="EMBL/GenBank/DDBJ databases">
        <authorList>
            <person name="Pan Q."/>
            <person name="Wen M."/>
            <person name="Jouanno E."/>
            <person name="Zahm M."/>
            <person name="Klopp C."/>
            <person name="Cabau C."/>
            <person name="Louis A."/>
            <person name="Berthelot C."/>
            <person name="Parey E."/>
            <person name="Roest Crollius H."/>
            <person name="Montfort J."/>
            <person name="Robinson-Rechavi M."/>
            <person name="Bouchez O."/>
            <person name="Lampietro C."/>
            <person name="Lopez Roques C."/>
            <person name="Donnadieu C."/>
            <person name="Postlethwait J."/>
            <person name="Bobe J."/>
            <person name="Verreycken H."/>
            <person name="Guiguen Y."/>
        </authorList>
    </citation>
    <scope>NUCLEOTIDE SEQUENCE [LARGE SCALE GENOMIC DNA]</scope>
    <source>
        <strain evidence="2">Up_M1</strain>
        <tissue evidence="2">Testis</tissue>
    </source>
</reference>
<proteinExistence type="predicted"/>
<feature type="region of interest" description="Disordered" evidence="1">
    <location>
        <begin position="1"/>
        <end position="59"/>
    </location>
</feature>
<sequence length="153" mass="17658">MNSRMNKIRATSAGYRLPNRTTGALISQSSISAYKHPPERTQNIRGETQNSDSHNSVKQDQVWRDFVRAERNGMKDWQKNWSFVMNYDQLGNLKAESPLPNNVPEVSDHLPNTSNQICGSRMYTPLGRELMRRDKLLTGRYRKCKQSPDMQPC</sequence>
<dbReference type="Proteomes" id="UP001557470">
    <property type="component" value="Unassembled WGS sequence"/>
</dbReference>
<keyword evidence="3" id="KW-1185">Reference proteome</keyword>
<gene>
    <name evidence="2" type="ORF">UPYG_G00230280</name>
</gene>
<organism evidence="2 3">
    <name type="scientific">Umbra pygmaea</name>
    <name type="common">Eastern mudminnow</name>
    <dbReference type="NCBI Taxonomy" id="75934"/>
    <lineage>
        <taxon>Eukaryota</taxon>
        <taxon>Metazoa</taxon>
        <taxon>Chordata</taxon>
        <taxon>Craniata</taxon>
        <taxon>Vertebrata</taxon>
        <taxon>Euteleostomi</taxon>
        <taxon>Actinopterygii</taxon>
        <taxon>Neopterygii</taxon>
        <taxon>Teleostei</taxon>
        <taxon>Protacanthopterygii</taxon>
        <taxon>Esociformes</taxon>
        <taxon>Umbridae</taxon>
        <taxon>Umbra</taxon>
    </lineage>
</organism>
<dbReference type="EMBL" id="JAGEUA010000007">
    <property type="protein sequence ID" value="KAL0969650.1"/>
    <property type="molecule type" value="Genomic_DNA"/>
</dbReference>